<dbReference type="RefSeq" id="WP_003458174.1">
    <property type="nucleotide sequence ID" value="NZ_AJMR01000232.1"/>
</dbReference>
<gene>
    <name evidence="1" type="ORF">KF707C_910</name>
</gene>
<reference evidence="2" key="1">
    <citation type="submission" date="2015-05" db="EMBL/GenBank/DDBJ databases">
        <title>Draft genome sequencing of a biphenyl-degrading bacterium, Pseudomonas balearica KF707 (=NBRC110670).</title>
        <authorList>
            <person name="Kimura N."/>
            <person name="Hirose J."/>
            <person name="Watanabe T."/>
            <person name="Suenaga H."/>
            <person name="Fujihara H."/>
            <person name="Noguchi M."/>
            <person name="Hashimoto M."/>
            <person name="Shimodaira J."/>
            <person name="Tsuchikane K."/>
            <person name="Hosoyama A."/>
            <person name="Yamazoe A."/>
            <person name="Fujita N."/>
            <person name="Furukawa K."/>
        </authorList>
    </citation>
    <scope>NUCLEOTIDE SEQUENCE [LARGE SCALE GENOMIC DNA]</scope>
    <source>
        <strain evidence="2">DSM 10086 / NBRC 110670 / KF707</strain>
    </source>
</reference>
<evidence type="ECO:0000313" key="2">
    <source>
        <dbReference type="Proteomes" id="UP000218554"/>
    </source>
</evidence>
<proteinExistence type="predicted"/>
<sequence length="103" mass="11615">MPRISPPLMLISPDRPLAERARRLLADDNLECAVLVDSGDCTRAPLCHWLKDPPQGQAGQLRALLVETVSVLDDTRHAFRSRELGRLRKRLELALRELPALED</sequence>
<dbReference type="Proteomes" id="UP000218554">
    <property type="component" value="Chromosome"/>
</dbReference>
<protein>
    <submittedName>
        <fullName evidence="1">Uncharacterized protein</fullName>
    </submittedName>
</protein>
<name>A0AAD1BTM9_METFU</name>
<dbReference type="EMBL" id="AP014862">
    <property type="protein sequence ID" value="BAU71779.1"/>
    <property type="molecule type" value="Genomic_DNA"/>
</dbReference>
<dbReference type="KEGG" id="pfuw:KF707C_910"/>
<reference evidence="1 2" key="2">
    <citation type="journal article" date="2017" name="Int. J. Syst. Evol. Microbiol.">
        <title>Pseudomonas furukawaii sp. nov., a polychlorinated biphenyl-degrading bacterium isolated from biphenyl-contaminated soil in Japan.</title>
        <authorList>
            <person name="Kimura N."/>
            <person name="Watanabe T."/>
            <person name="Suenaga H."/>
            <person name="Fujihara H."/>
            <person name="Futagami T."/>
            <person name="Goto M."/>
            <person name="Hanada S."/>
            <person name="Hirose J."/>
        </authorList>
    </citation>
    <scope>NUCLEOTIDE SEQUENCE [LARGE SCALE GENOMIC DNA]</scope>
    <source>
        <strain evidence="2">DSM 10086 / NBRC 110670 / KF707</strain>
    </source>
</reference>
<evidence type="ECO:0000313" key="1">
    <source>
        <dbReference type="EMBL" id="BAU71779.1"/>
    </source>
</evidence>
<accession>A0AAD1BTM9</accession>
<organism evidence="1 2">
    <name type="scientific">Metapseudomonas furukawaii</name>
    <name type="common">Pseudomonas furukawaii</name>
    <dbReference type="NCBI Taxonomy" id="1149133"/>
    <lineage>
        <taxon>Bacteria</taxon>
        <taxon>Pseudomonadati</taxon>
        <taxon>Pseudomonadota</taxon>
        <taxon>Gammaproteobacteria</taxon>
        <taxon>Pseudomonadales</taxon>
        <taxon>Pseudomonadaceae</taxon>
        <taxon>Metapseudomonas</taxon>
    </lineage>
</organism>
<keyword evidence="2" id="KW-1185">Reference proteome</keyword>
<dbReference type="AlphaFoldDB" id="A0AAD1BTM9"/>